<dbReference type="FunFam" id="1.10.340.30:FF:000001">
    <property type="entry name" value="Endonuclease III"/>
    <property type="match status" value="1"/>
</dbReference>
<feature type="binding site" evidence="12">
    <location>
        <position position="197"/>
    </location>
    <ligand>
        <name>[4Fe-4S] cluster</name>
        <dbReference type="ChEBI" id="CHEBI:49883"/>
    </ligand>
</feature>
<comment type="caution">
    <text evidence="14">The sequence shown here is derived from an EMBL/GenBank/DDBJ whole genome shotgun (WGS) entry which is preliminary data.</text>
</comment>
<protein>
    <recommendedName>
        <fullName evidence="12">Endonuclease III</fullName>
        <ecNumber evidence="12">4.2.99.18</ecNumber>
    </recommendedName>
    <alternativeName>
        <fullName evidence="12">DNA-(apurinic or apyrimidinic site) lyase</fullName>
    </alternativeName>
</protein>
<evidence type="ECO:0000256" key="9">
    <source>
        <dbReference type="ARBA" id="ARBA00023204"/>
    </source>
</evidence>
<proteinExistence type="inferred from homology"/>
<dbReference type="Gene3D" id="1.10.1670.10">
    <property type="entry name" value="Helix-hairpin-Helix base-excision DNA repair enzymes (C-terminal)"/>
    <property type="match status" value="1"/>
</dbReference>
<dbReference type="EMBL" id="DTFV01000100">
    <property type="protein sequence ID" value="HGI31052.1"/>
    <property type="molecule type" value="Genomic_DNA"/>
</dbReference>
<evidence type="ECO:0000259" key="13">
    <source>
        <dbReference type="SMART" id="SM00478"/>
    </source>
</evidence>
<feature type="binding site" evidence="12">
    <location>
        <position position="206"/>
    </location>
    <ligand>
        <name>[4Fe-4S] cluster</name>
        <dbReference type="ChEBI" id="CHEBI:49883"/>
    </ligand>
</feature>
<dbReference type="InterPro" id="IPR004036">
    <property type="entry name" value="Endonuclease-III-like_CS2"/>
</dbReference>
<comment type="cofactor">
    <cofactor evidence="12">
        <name>[4Fe-4S] cluster</name>
        <dbReference type="ChEBI" id="CHEBI:49883"/>
    </cofactor>
    <text evidence="12">Binds 1 [4Fe-4S] cluster.</text>
</comment>
<dbReference type="GO" id="GO:0051539">
    <property type="term" value="F:4 iron, 4 sulfur cluster binding"/>
    <property type="evidence" value="ECO:0007669"/>
    <property type="project" value="UniProtKB-UniRule"/>
</dbReference>
<keyword evidence="5 12" id="KW-0378">Hydrolase</keyword>
<dbReference type="InterPro" id="IPR011257">
    <property type="entry name" value="DNA_glycosylase"/>
</dbReference>
<dbReference type="HAMAP" id="MF_00942">
    <property type="entry name" value="Nth"/>
    <property type="match status" value="1"/>
</dbReference>
<keyword evidence="6 12" id="KW-0408">Iron</keyword>
<dbReference type="CDD" id="cd00056">
    <property type="entry name" value="ENDO3c"/>
    <property type="match status" value="1"/>
</dbReference>
<evidence type="ECO:0000256" key="7">
    <source>
        <dbReference type="ARBA" id="ARBA00023014"/>
    </source>
</evidence>
<evidence type="ECO:0000256" key="5">
    <source>
        <dbReference type="ARBA" id="ARBA00022801"/>
    </source>
</evidence>
<dbReference type="PANTHER" id="PTHR43286">
    <property type="entry name" value="ENDONUCLEASE III-LIKE PROTEIN 1"/>
    <property type="match status" value="1"/>
</dbReference>
<evidence type="ECO:0000256" key="4">
    <source>
        <dbReference type="ARBA" id="ARBA00022763"/>
    </source>
</evidence>
<keyword evidence="8 12" id="KW-0238">DNA-binding</keyword>
<dbReference type="InterPro" id="IPR023170">
    <property type="entry name" value="HhH_base_excis_C"/>
</dbReference>
<dbReference type="Pfam" id="PF00633">
    <property type="entry name" value="HHH"/>
    <property type="match status" value="1"/>
</dbReference>
<dbReference type="EC" id="4.2.99.18" evidence="12"/>
<organism evidence="14">
    <name type="scientific">Candidatus Caldatribacterium californiense</name>
    <dbReference type="NCBI Taxonomy" id="1454726"/>
    <lineage>
        <taxon>Bacteria</taxon>
        <taxon>Pseudomonadati</taxon>
        <taxon>Atribacterota</taxon>
        <taxon>Atribacteria</taxon>
        <taxon>Atribacterales</taxon>
        <taxon>Candidatus Caldatribacteriaceae</taxon>
        <taxon>Candidatus Caldatribacterium</taxon>
    </lineage>
</organism>
<evidence type="ECO:0000256" key="6">
    <source>
        <dbReference type="ARBA" id="ARBA00023004"/>
    </source>
</evidence>
<keyword evidence="14" id="KW-0540">Nuclease</keyword>
<evidence type="ECO:0000313" key="14">
    <source>
        <dbReference type="EMBL" id="HGI31052.1"/>
    </source>
</evidence>
<evidence type="ECO:0000256" key="8">
    <source>
        <dbReference type="ARBA" id="ARBA00023125"/>
    </source>
</evidence>
<dbReference type="FunFam" id="1.10.1670.10:FF:000001">
    <property type="entry name" value="Endonuclease III"/>
    <property type="match status" value="1"/>
</dbReference>
<keyword evidence="10 12" id="KW-0456">Lyase</keyword>
<feature type="domain" description="HhH-GPD" evidence="13">
    <location>
        <begin position="41"/>
        <end position="188"/>
    </location>
</feature>
<accession>A0A7V3YH52</accession>
<feature type="binding site" evidence="12">
    <location>
        <position position="190"/>
    </location>
    <ligand>
        <name>[4Fe-4S] cluster</name>
        <dbReference type="ChEBI" id="CHEBI:49883"/>
    </ligand>
</feature>
<evidence type="ECO:0000256" key="11">
    <source>
        <dbReference type="ARBA" id="ARBA00023295"/>
    </source>
</evidence>
<dbReference type="SMART" id="SM00478">
    <property type="entry name" value="ENDO3c"/>
    <property type="match status" value="1"/>
</dbReference>
<dbReference type="InterPro" id="IPR000445">
    <property type="entry name" value="HhH_motif"/>
</dbReference>
<evidence type="ECO:0000256" key="3">
    <source>
        <dbReference type="ARBA" id="ARBA00022723"/>
    </source>
</evidence>
<evidence type="ECO:0000256" key="10">
    <source>
        <dbReference type="ARBA" id="ARBA00023239"/>
    </source>
</evidence>
<keyword evidence="2 12" id="KW-0004">4Fe-4S</keyword>
<evidence type="ECO:0000256" key="1">
    <source>
        <dbReference type="ARBA" id="ARBA00008343"/>
    </source>
</evidence>
<dbReference type="GO" id="GO:0000703">
    <property type="term" value="F:oxidized pyrimidine nucleobase lesion DNA N-glycosylase activity"/>
    <property type="evidence" value="ECO:0007669"/>
    <property type="project" value="TreeGrafter"/>
</dbReference>
<dbReference type="GO" id="GO:0140078">
    <property type="term" value="F:class I DNA-(apurinic or apyrimidinic site) endonuclease activity"/>
    <property type="evidence" value="ECO:0007669"/>
    <property type="project" value="UniProtKB-EC"/>
</dbReference>
<gene>
    <name evidence="12" type="primary">nth</name>
    <name evidence="14" type="ORF">ENV30_07080</name>
</gene>
<evidence type="ECO:0000256" key="12">
    <source>
        <dbReference type="HAMAP-Rule" id="MF_00942"/>
    </source>
</evidence>
<sequence>MDQRDIRHVFAILQKEARNWQDATVGNITKDPFLVLVGALLSHRTQDRTTHRVLQRLVASFTKPEDFLHVSEEDLVHLLYPVGFYREKARRLQQIARILLEEYGGKVPESEEELLRLPGVGRKTANLVLSVAFGKPAICVDTHVHRITNRWGLVATKTPEETERELQKKLPQELWGSINKLLVLLGQNICLPRRPHCSRCPVAPFCKRQGVTDAR</sequence>
<dbReference type="GO" id="GO:0046872">
    <property type="term" value="F:metal ion binding"/>
    <property type="evidence" value="ECO:0007669"/>
    <property type="project" value="UniProtKB-KW"/>
</dbReference>
<keyword evidence="11 12" id="KW-0326">Glycosidase</keyword>
<dbReference type="Gene3D" id="1.10.340.30">
    <property type="entry name" value="Hypothetical protein, domain 2"/>
    <property type="match status" value="1"/>
</dbReference>
<dbReference type="InterPro" id="IPR003265">
    <property type="entry name" value="HhH-GPD_domain"/>
</dbReference>
<keyword evidence="14" id="KW-0255">Endonuclease</keyword>
<feature type="binding site" evidence="12">
    <location>
        <position position="200"/>
    </location>
    <ligand>
        <name>[4Fe-4S] cluster</name>
        <dbReference type="ChEBI" id="CHEBI:49883"/>
    </ligand>
</feature>
<dbReference type="PROSITE" id="PS01155">
    <property type="entry name" value="ENDONUCLEASE_III_2"/>
    <property type="match status" value="1"/>
</dbReference>
<keyword evidence="7 12" id="KW-0411">Iron-sulfur</keyword>
<dbReference type="PIRSF" id="PIRSF001435">
    <property type="entry name" value="Nth"/>
    <property type="match status" value="1"/>
</dbReference>
<name>A0A7V3YH52_9BACT</name>
<dbReference type="GO" id="GO:0006289">
    <property type="term" value="P:nucleotide-excision repair"/>
    <property type="evidence" value="ECO:0007669"/>
    <property type="project" value="TreeGrafter"/>
</dbReference>
<comment type="catalytic activity">
    <reaction evidence="12">
        <text>2'-deoxyribonucleotide-(2'-deoxyribose 5'-phosphate)-2'-deoxyribonucleotide-DNA = a 3'-end 2'-deoxyribonucleotide-(2,3-dehydro-2,3-deoxyribose 5'-phosphate)-DNA + a 5'-end 5'-phospho-2'-deoxyribonucleoside-DNA + H(+)</text>
        <dbReference type="Rhea" id="RHEA:66592"/>
        <dbReference type="Rhea" id="RHEA-COMP:13180"/>
        <dbReference type="Rhea" id="RHEA-COMP:16897"/>
        <dbReference type="Rhea" id="RHEA-COMP:17067"/>
        <dbReference type="ChEBI" id="CHEBI:15378"/>
        <dbReference type="ChEBI" id="CHEBI:136412"/>
        <dbReference type="ChEBI" id="CHEBI:157695"/>
        <dbReference type="ChEBI" id="CHEBI:167181"/>
        <dbReference type="EC" id="4.2.99.18"/>
    </reaction>
</comment>
<dbReference type="Pfam" id="PF00730">
    <property type="entry name" value="HhH-GPD"/>
    <property type="match status" value="1"/>
</dbReference>
<comment type="function">
    <text evidence="12">DNA repair enzyme that has both DNA N-glycosylase activity and AP-lyase activity. The DNA N-glycosylase activity releases various damaged pyrimidines from DNA by cleaving the N-glycosidic bond, leaving an AP (apurinic/apyrimidinic) site. The AP-lyase activity cleaves the phosphodiester bond 3' to the AP site by a beta-elimination, leaving a 3'-terminal unsaturated sugar and a product with a terminal 5'-phosphate.</text>
</comment>
<evidence type="ECO:0000256" key="2">
    <source>
        <dbReference type="ARBA" id="ARBA00022485"/>
    </source>
</evidence>
<dbReference type="GO" id="GO:0006285">
    <property type="term" value="P:base-excision repair, AP site formation"/>
    <property type="evidence" value="ECO:0007669"/>
    <property type="project" value="TreeGrafter"/>
</dbReference>
<dbReference type="SUPFAM" id="SSF48150">
    <property type="entry name" value="DNA-glycosylase"/>
    <property type="match status" value="1"/>
</dbReference>
<keyword evidence="9 12" id="KW-0234">DNA repair</keyword>
<comment type="similarity">
    <text evidence="1 12">Belongs to the Nth/MutY family.</text>
</comment>
<dbReference type="PANTHER" id="PTHR43286:SF1">
    <property type="entry name" value="ENDONUCLEASE III-LIKE PROTEIN 1"/>
    <property type="match status" value="1"/>
</dbReference>
<dbReference type="GO" id="GO:0003677">
    <property type="term" value="F:DNA binding"/>
    <property type="evidence" value="ECO:0007669"/>
    <property type="project" value="UniProtKB-UniRule"/>
</dbReference>
<reference evidence="14" key="1">
    <citation type="journal article" date="2020" name="mSystems">
        <title>Genome- and Community-Level Interaction Insights into Carbon Utilization and Element Cycling Functions of Hydrothermarchaeota in Hydrothermal Sediment.</title>
        <authorList>
            <person name="Zhou Z."/>
            <person name="Liu Y."/>
            <person name="Xu W."/>
            <person name="Pan J."/>
            <person name="Luo Z.H."/>
            <person name="Li M."/>
        </authorList>
    </citation>
    <scope>NUCLEOTIDE SEQUENCE [LARGE SCALE GENOMIC DNA]</scope>
    <source>
        <strain evidence="14">SpSt-747</strain>
    </source>
</reference>
<dbReference type="InterPro" id="IPR005759">
    <property type="entry name" value="Nth"/>
</dbReference>
<keyword evidence="4 12" id="KW-0227">DNA damage</keyword>
<dbReference type="AlphaFoldDB" id="A0A7V3YH52"/>
<keyword evidence="3 12" id="KW-0479">Metal-binding</keyword>